<dbReference type="PANTHER" id="PTHR10815:SF12">
    <property type="entry name" value="METHYLATED-DNA--PROTEIN-CYSTEINE METHYLTRANSFERASE, INDUCIBLE"/>
    <property type="match status" value="1"/>
</dbReference>
<dbReference type="Proteomes" id="UP000198564">
    <property type="component" value="Unassembled WGS sequence"/>
</dbReference>
<sequence>MSQLLHYSSIEQGHWSFYIVCSQDALCFVGSSPASLKEMTEWVSNHFSDAELIEDDKALDPFRKEFQSYLTKNKQHFTFDTQFLYGTDFQKKVWNALRTIPYGEQTTYGELAVSIGYSSKSARAVGTALKANPLLIVYPCHRVVPKTSLSKGFRGGLIMKEQLLALEDTSASLF</sequence>
<dbReference type="Pfam" id="PF01035">
    <property type="entry name" value="DNA_binding_1"/>
    <property type="match status" value="1"/>
</dbReference>
<evidence type="ECO:0000256" key="5">
    <source>
        <dbReference type="ARBA" id="ARBA00022679"/>
    </source>
</evidence>
<dbReference type="SUPFAM" id="SSF53155">
    <property type="entry name" value="Methylated DNA-protein cysteine methyltransferase domain"/>
    <property type="match status" value="1"/>
</dbReference>
<comment type="similarity">
    <text evidence="2">Belongs to the MGMT family.</text>
</comment>
<proteinExistence type="inferred from homology"/>
<name>A0A1H6RPL7_9LACT</name>
<dbReference type="InterPro" id="IPR014048">
    <property type="entry name" value="MethylDNA_cys_MeTrfase_DNA-bd"/>
</dbReference>
<evidence type="ECO:0000256" key="2">
    <source>
        <dbReference type="ARBA" id="ARBA00008711"/>
    </source>
</evidence>
<dbReference type="PANTHER" id="PTHR10815">
    <property type="entry name" value="METHYLATED-DNA--PROTEIN-CYSTEINE METHYLTRANSFERASE"/>
    <property type="match status" value="1"/>
</dbReference>
<dbReference type="GO" id="GO:0032259">
    <property type="term" value="P:methylation"/>
    <property type="evidence" value="ECO:0007669"/>
    <property type="project" value="UniProtKB-KW"/>
</dbReference>
<evidence type="ECO:0000259" key="9">
    <source>
        <dbReference type="Pfam" id="PF01035"/>
    </source>
</evidence>
<dbReference type="InterPro" id="IPR036388">
    <property type="entry name" value="WH-like_DNA-bd_sf"/>
</dbReference>
<comment type="catalytic activity">
    <reaction evidence="8">
        <text>a 6-O-methyl-2'-deoxyguanosine in DNA + L-cysteinyl-[protein] = S-methyl-L-cysteinyl-[protein] + a 2'-deoxyguanosine in DNA</text>
        <dbReference type="Rhea" id="RHEA:24000"/>
        <dbReference type="Rhea" id="RHEA-COMP:10131"/>
        <dbReference type="Rhea" id="RHEA-COMP:10132"/>
        <dbReference type="Rhea" id="RHEA-COMP:11367"/>
        <dbReference type="Rhea" id="RHEA-COMP:11368"/>
        <dbReference type="ChEBI" id="CHEBI:29950"/>
        <dbReference type="ChEBI" id="CHEBI:82612"/>
        <dbReference type="ChEBI" id="CHEBI:85445"/>
        <dbReference type="ChEBI" id="CHEBI:85448"/>
        <dbReference type="EC" id="2.1.1.63"/>
    </reaction>
</comment>
<evidence type="ECO:0000256" key="6">
    <source>
        <dbReference type="ARBA" id="ARBA00022763"/>
    </source>
</evidence>
<keyword evidence="4 10" id="KW-0489">Methyltransferase</keyword>
<dbReference type="Gene3D" id="1.10.10.10">
    <property type="entry name" value="Winged helix-like DNA-binding domain superfamily/Winged helix DNA-binding domain"/>
    <property type="match status" value="1"/>
</dbReference>
<dbReference type="AlphaFoldDB" id="A0A1H6RPL7"/>
<dbReference type="GO" id="GO:0003908">
    <property type="term" value="F:methylated-DNA-[protein]-cysteine S-methyltransferase activity"/>
    <property type="evidence" value="ECO:0007669"/>
    <property type="project" value="UniProtKB-EC"/>
</dbReference>
<dbReference type="NCBIfam" id="TIGR00589">
    <property type="entry name" value="ogt"/>
    <property type="match status" value="1"/>
</dbReference>
<dbReference type="InterPro" id="IPR036217">
    <property type="entry name" value="MethylDNA_cys_MeTrfase_DNAb"/>
</dbReference>
<comment type="catalytic activity">
    <reaction evidence="1">
        <text>a 4-O-methyl-thymidine in DNA + L-cysteinyl-[protein] = a thymidine in DNA + S-methyl-L-cysteinyl-[protein]</text>
        <dbReference type="Rhea" id="RHEA:53428"/>
        <dbReference type="Rhea" id="RHEA-COMP:10131"/>
        <dbReference type="Rhea" id="RHEA-COMP:10132"/>
        <dbReference type="Rhea" id="RHEA-COMP:13555"/>
        <dbReference type="Rhea" id="RHEA-COMP:13556"/>
        <dbReference type="ChEBI" id="CHEBI:29950"/>
        <dbReference type="ChEBI" id="CHEBI:82612"/>
        <dbReference type="ChEBI" id="CHEBI:137386"/>
        <dbReference type="ChEBI" id="CHEBI:137387"/>
        <dbReference type="EC" id="2.1.1.63"/>
    </reaction>
</comment>
<protein>
    <recommendedName>
        <fullName evidence="3">methylated-DNA--[protein]-cysteine S-methyltransferase</fullName>
        <ecNumber evidence="3">2.1.1.63</ecNumber>
    </recommendedName>
</protein>
<organism evidence="10 11">
    <name type="scientific">Alkalibacterium gilvum</name>
    <dbReference type="NCBI Taxonomy" id="1130080"/>
    <lineage>
        <taxon>Bacteria</taxon>
        <taxon>Bacillati</taxon>
        <taxon>Bacillota</taxon>
        <taxon>Bacilli</taxon>
        <taxon>Lactobacillales</taxon>
        <taxon>Carnobacteriaceae</taxon>
        <taxon>Alkalibacterium</taxon>
    </lineage>
</organism>
<evidence type="ECO:0000256" key="8">
    <source>
        <dbReference type="ARBA" id="ARBA00049348"/>
    </source>
</evidence>
<evidence type="ECO:0000313" key="10">
    <source>
        <dbReference type="EMBL" id="SEI57683.1"/>
    </source>
</evidence>
<evidence type="ECO:0000256" key="7">
    <source>
        <dbReference type="ARBA" id="ARBA00023204"/>
    </source>
</evidence>
<evidence type="ECO:0000256" key="4">
    <source>
        <dbReference type="ARBA" id="ARBA00022603"/>
    </source>
</evidence>
<evidence type="ECO:0000256" key="1">
    <source>
        <dbReference type="ARBA" id="ARBA00001286"/>
    </source>
</evidence>
<reference evidence="11" key="1">
    <citation type="submission" date="2016-10" db="EMBL/GenBank/DDBJ databases">
        <authorList>
            <person name="Varghese N."/>
            <person name="Submissions S."/>
        </authorList>
    </citation>
    <scope>NUCLEOTIDE SEQUENCE [LARGE SCALE GENOMIC DNA]</scope>
    <source>
        <strain evidence="11">DSM 25751</strain>
    </source>
</reference>
<keyword evidence="5 10" id="KW-0808">Transferase</keyword>
<dbReference type="GO" id="GO:0006281">
    <property type="term" value="P:DNA repair"/>
    <property type="evidence" value="ECO:0007669"/>
    <property type="project" value="UniProtKB-KW"/>
</dbReference>
<accession>A0A1H6RPL7</accession>
<keyword evidence="11" id="KW-1185">Reference proteome</keyword>
<dbReference type="EMBL" id="FNYW01000004">
    <property type="protein sequence ID" value="SEI57683.1"/>
    <property type="molecule type" value="Genomic_DNA"/>
</dbReference>
<dbReference type="InterPro" id="IPR036631">
    <property type="entry name" value="MGMT_N_sf"/>
</dbReference>
<dbReference type="EC" id="2.1.1.63" evidence="3"/>
<dbReference type="RefSeq" id="WP_177170465.1">
    <property type="nucleotide sequence ID" value="NZ_FNYW01000004.1"/>
</dbReference>
<dbReference type="SUPFAM" id="SSF46767">
    <property type="entry name" value="Methylated DNA-protein cysteine methyltransferase, C-terminal domain"/>
    <property type="match status" value="1"/>
</dbReference>
<dbReference type="FunFam" id="1.10.10.10:FF:000214">
    <property type="entry name" value="Methylated-DNA--protein-cysteine methyltransferase"/>
    <property type="match status" value="1"/>
</dbReference>
<evidence type="ECO:0000313" key="11">
    <source>
        <dbReference type="Proteomes" id="UP000198564"/>
    </source>
</evidence>
<gene>
    <name evidence="10" type="ORF">SAMN04488113_10413</name>
</gene>
<dbReference type="STRING" id="1130080.SAMN04488113_10413"/>
<dbReference type="CDD" id="cd06445">
    <property type="entry name" value="ATase"/>
    <property type="match status" value="1"/>
</dbReference>
<keyword evidence="6" id="KW-0227">DNA damage</keyword>
<evidence type="ECO:0000256" key="3">
    <source>
        <dbReference type="ARBA" id="ARBA00011918"/>
    </source>
</evidence>
<feature type="domain" description="Methylated-DNA-[protein]-cysteine S-methyltransferase DNA binding" evidence="9">
    <location>
        <begin position="88"/>
        <end position="168"/>
    </location>
</feature>
<keyword evidence="7" id="KW-0234">DNA repair</keyword>